<dbReference type="OrthoDB" id="10514187at2759"/>
<comment type="caution">
    <text evidence="2">The sequence shown here is derived from an EMBL/GenBank/DDBJ whole genome shotgun (WGS) entry which is preliminary data.</text>
</comment>
<evidence type="ECO:0000313" key="2">
    <source>
        <dbReference type="EMBL" id="RIB15528.1"/>
    </source>
</evidence>
<gene>
    <name evidence="2" type="ORF">C2G38_2039306</name>
</gene>
<organism evidence="2 3">
    <name type="scientific">Gigaspora rosea</name>
    <dbReference type="NCBI Taxonomy" id="44941"/>
    <lineage>
        <taxon>Eukaryota</taxon>
        <taxon>Fungi</taxon>
        <taxon>Fungi incertae sedis</taxon>
        <taxon>Mucoromycota</taxon>
        <taxon>Glomeromycotina</taxon>
        <taxon>Glomeromycetes</taxon>
        <taxon>Diversisporales</taxon>
        <taxon>Gigasporaceae</taxon>
        <taxon>Gigaspora</taxon>
    </lineage>
</organism>
<accession>A0A397V1R6</accession>
<dbReference type="AlphaFoldDB" id="A0A397V1R6"/>
<reference evidence="2 3" key="1">
    <citation type="submission" date="2018-06" db="EMBL/GenBank/DDBJ databases">
        <title>Comparative genomics reveals the genomic features of Rhizophagus irregularis, R. cerebriforme, R. diaphanum and Gigaspora rosea, and their symbiotic lifestyle signature.</title>
        <authorList>
            <person name="Morin E."/>
            <person name="San Clemente H."/>
            <person name="Chen E.C.H."/>
            <person name="De La Providencia I."/>
            <person name="Hainaut M."/>
            <person name="Kuo A."/>
            <person name="Kohler A."/>
            <person name="Murat C."/>
            <person name="Tang N."/>
            <person name="Roy S."/>
            <person name="Loubradou J."/>
            <person name="Henrissat B."/>
            <person name="Grigoriev I.V."/>
            <person name="Corradi N."/>
            <person name="Roux C."/>
            <person name="Martin F.M."/>
        </authorList>
    </citation>
    <scope>NUCLEOTIDE SEQUENCE [LARGE SCALE GENOMIC DNA]</scope>
    <source>
        <strain evidence="2 3">DAOM 194757</strain>
    </source>
</reference>
<keyword evidence="3" id="KW-1185">Reference proteome</keyword>
<feature type="compositionally biased region" description="Polar residues" evidence="1">
    <location>
        <begin position="40"/>
        <end position="65"/>
    </location>
</feature>
<name>A0A397V1R6_9GLOM</name>
<dbReference type="EMBL" id="QKWP01000737">
    <property type="protein sequence ID" value="RIB15528.1"/>
    <property type="molecule type" value="Genomic_DNA"/>
</dbReference>
<dbReference type="Proteomes" id="UP000266673">
    <property type="component" value="Unassembled WGS sequence"/>
</dbReference>
<proteinExistence type="predicted"/>
<evidence type="ECO:0000256" key="1">
    <source>
        <dbReference type="SAM" id="MobiDB-lite"/>
    </source>
</evidence>
<evidence type="ECO:0000313" key="3">
    <source>
        <dbReference type="Proteomes" id="UP000266673"/>
    </source>
</evidence>
<feature type="region of interest" description="Disordered" evidence="1">
    <location>
        <begin position="1"/>
        <end position="66"/>
    </location>
</feature>
<protein>
    <submittedName>
        <fullName evidence="2">Uncharacterized protein</fullName>
    </submittedName>
</protein>
<sequence>MPKKPILEQNSRISNKAPAQVFTSKKMPAKVSKDKKVLAQVSTSKKGPVQTSTSKEVPLQATTSKKAPAHVFTGKKAPTYSGKKKEFSFKAHIDLSDDLEDSNDYEASLNNSAEDTQL</sequence>